<accession>A0A0A9B780</accession>
<evidence type="ECO:0000313" key="1">
    <source>
        <dbReference type="EMBL" id="JAD59201.1"/>
    </source>
</evidence>
<sequence length="19" mass="2146">MSCSYFLLKEASNILEPSI</sequence>
<reference evidence="1" key="1">
    <citation type="submission" date="2014-09" db="EMBL/GenBank/DDBJ databases">
        <authorList>
            <person name="Magalhaes I.L.F."/>
            <person name="Oliveira U."/>
            <person name="Santos F.R."/>
            <person name="Vidigal T.H.D.A."/>
            <person name="Brescovit A.D."/>
            <person name="Santos A.J."/>
        </authorList>
    </citation>
    <scope>NUCLEOTIDE SEQUENCE</scope>
    <source>
        <tissue evidence="1">Shoot tissue taken approximately 20 cm above the soil surface</tissue>
    </source>
</reference>
<reference evidence="1" key="2">
    <citation type="journal article" date="2015" name="Data Brief">
        <title>Shoot transcriptome of the giant reed, Arundo donax.</title>
        <authorList>
            <person name="Barrero R.A."/>
            <person name="Guerrero F.D."/>
            <person name="Moolhuijzen P."/>
            <person name="Goolsby J.A."/>
            <person name="Tidwell J."/>
            <person name="Bellgard S.E."/>
            <person name="Bellgard M.I."/>
        </authorList>
    </citation>
    <scope>NUCLEOTIDE SEQUENCE</scope>
    <source>
        <tissue evidence="1">Shoot tissue taken approximately 20 cm above the soil surface</tissue>
    </source>
</reference>
<dbReference type="EMBL" id="GBRH01238694">
    <property type="protein sequence ID" value="JAD59201.1"/>
    <property type="molecule type" value="Transcribed_RNA"/>
</dbReference>
<dbReference type="AlphaFoldDB" id="A0A0A9B780"/>
<proteinExistence type="predicted"/>
<organism evidence="1">
    <name type="scientific">Arundo donax</name>
    <name type="common">Giant reed</name>
    <name type="synonym">Donax arundinaceus</name>
    <dbReference type="NCBI Taxonomy" id="35708"/>
    <lineage>
        <taxon>Eukaryota</taxon>
        <taxon>Viridiplantae</taxon>
        <taxon>Streptophyta</taxon>
        <taxon>Embryophyta</taxon>
        <taxon>Tracheophyta</taxon>
        <taxon>Spermatophyta</taxon>
        <taxon>Magnoliopsida</taxon>
        <taxon>Liliopsida</taxon>
        <taxon>Poales</taxon>
        <taxon>Poaceae</taxon>
        <taxon>PACMAD clade</taxon>
        <taxon>Arundinoideae</taxon>
        <taxon>Arundineae</taxon>
        <taxon>Arundo</taxon>
    </lineage>
</organism>
<name>A0A0A9B780_ARUDO</name>
<protein>
    <submittedName>
        <fullName evidence="1">Uncharacterized protein</fullName>
    </submittedName>
</protein>